<evidence type="ECO:0000313" key="3">
    <source>
        <dbReference type="Proteomes" id="UP000741013"/>
    </source>
</evidence>
<dbReference type="RefSeq" id="WP_281068339.1">
    <property type="nucleotide sequence ID" value="NZ_JAGGMS010000001.1"/>
</dbReference>
<feature type="compositionally biased region" description="Basic and acidic residues" evidence="1">
    <location>
        <begin position="26"/>
        <end position="43"/>
    </location>
</feature>
<dbReference type="EMBL" id="JAGGMS010000001">
    <property type="protein sequence ID" value="MBP2184828.1"/>
    <property type="molecule type" value="Genomic_DNA"/>
</dbReference>
<gene>
    <name evidence="2" type="ORF">JOM49_006354</name>
</gene>
<protein>
    <submittedName>
        <fullName evidence="2">Uncharacterized protein</fullName>
    </submittedName>
</protein>
<keyword evidence="3" id="KW-1185">Reference proteome</keyword>
<dbReference type="Proteomes" id="UP000741013">
    <property type="component" value="Unassembled WGS sequence"/>
</dbReference>
<feature type="region of interest" description="Disordered" evidence="1">
    <location>
        <begin position="1"/>
        <end position="43"/>
    </location>
</feature>
<name>A0ABS4PZU6_9PSEU</name>
<organism evidence="2 3">
    <name type="scientific">Amycolatopsis magusensis</name>
    <dbReference type="NCBI Taxonomy" id="882444"/>
    <lineage>
        <taxon>Bacteria</taxon>
        <taxon>Bacillati</taxon>
        <taxon>Actinomycetota</taxon>
        <taxon>Actinomycetes</taxon>
        <taxon>Pseudonocardiales</taxon>
        <taxon>Pseudonocardiaceae</taxon>
        <taxon>Amycolatopsis</taxon>
    </lineage>
</organism>
<evidence type="ECO:0000313" key="2">
    <source>
        <dbReference type="EMBL" id="MBP2184828.1"/>
    </source>
</evidence>
<comment type="caution">
    <text evidence="2">The sequence shown here is derived from an EMBL/GenBank/DDBJ whole genome shotgun (WGS) entry which is preliminary data.</text>
</comment>
<reference evidence="2 3" key="1">
    <citation type="submission" date="2021-03" db="EMBL/GenBank/DDBJ databases">
        <title>Sequencing the genomes of 1000 actinobacteria strains.</title>
        <authorList>
            <person name="Klenk H.-P."/>
        </authorList>
    </citation>
    <scope>NUCLEOTIDE SEQUENCE [LARGE SCALE GENOMIC DNA]</scope>
    <source>
        <strain evidence="2 3">DSM 45510</strain>
    </source>
</reference>
<accession>A0ABS4PZU6</accession>
<sequence>MAVREGKQGTDEEPTPIYDSVAGEQGGREAERSDDPRAQAGDK</sequence>
<proteinExistence type="predicted"/>
<evidence type="ECO:0000256" key="1">
    <source>
        <dbReference type="SAM" id="MobiDB-lite"/>
    </source>
</evidence>
<feature type="compositionally biased region" description="Basic and acidic residues" evidence="1">
    <location>
        <begin position="1"/>
        <end position="10"/>
    </location>
</feature>